<evidence type="ECO:0000313" key="1">
    <source>
        <dbReference type="EMBL" id="KKN31768.1"/>
    </source>
</evidence>
<name>A0A0F9SRL8_9ZZZZ</name>
<organism evidence="1">
    <name type="scientific">marine sediment metagenome</name>
    <dbReference type="NCBI Taxonomy" id="412755"/>
    <lineage>
        <taxon>unclassified sequences</taxon>
        <taxon>metagenomes</taxon>
        <taxon>ecological metagenomes</taxon>
    </lineage>
</organism>
<sequence length="129" mass="14151">MNDRKPMSRSQMRQIIVTDVDPNPAGLRAAALADLIRRTSIFLSLQDPADQWAHALDIAGTLHGLSEEPVYPYITALVGLLRRDPGQGLRVAEAGLRRLHRRAGTEADEASAPAHRVIAAHVPRHTRQA</sequence>
<reference evidence="1" key="1">
    <citation type="journal article" date="2015" name="Nature">
        <title>Complex archaea that bridge the gap between prokaryotes and eukaryotes.</title>
        <authorList>
            <person name="Spang A."/>
            <person name="Saw J.H."/>
            <person name="Jorgensen S.L."/>
            <person name="Zaremba-Niedzwiedzka K."/>
            <person name="Martijn J."/>
            <person name="Lind A.E."/>
            <person name="van Eijk R."/>
            <person name="Schleper C."/>
            <person name="Guy L."/>
            <person name="Ettema T.J."/>
        </authorList>
    </citation>
    <scope>NUCLEOTIDE SEQUENCE</scope>
</reference>
<comment type="caution">
    <text evidence="1">The sequence shown here is derived from an EMBL/GenBank/DDBJ whole genome shotgun (WGS) entry which is preliminary data.</text>
</comment>
<accession>A0A0F9SRL8</accession>
<dbReference type="EMBL" id="LAZR01002303">
    <property type="protein sequence ID" value="KKN31768.1"/>
    <property type="molecule type" value="Genomic_DNA"/>
</dbReference>
<dbReference type="AlphaFoldDB" id="A0A0F9SRL8"/>
<proteinExistence type="predicted"/>
<protein>
    <submittedName>
        <fullName evidence="1">Uncharacterized protein</fullName>
    </submittedName>
</protein>
<gene>
    <name evidence="1" type="ORF">LCGC14_0820510</name>
</gene>